<dbReference type="GO" id="GO:0030008">
    <property type="term" value="C:TRAPP complex"/>
    <property type="evidence" value="ECO:0007669"/>
    <property type="project" value="TreeGrafter"/>
</dbReference>
<dbReference type="AlphaFoldDB" id="A0AAE0DJP5"/>
<dbReference type="Proteomes" id="UP001276659">
    <property type="component" value="Unassembled WGS sequence"/>
</dbReference>
<gene>
    <name evidence="2" type="ORF">OEA41_008866</name>
</gene>
<dbReference type="InterPro" id="IPR007194">
    <property type="entry name" value="TRAPP_component"/>
</dbReference>
<dbReference type="SUPFAM" id="SSF111126">
    <property type="entry name" value="Ligand-binding domain in the NO signalling and Golgi transport"/>
    <property type="match status" value="1"/>
</dbReference>
<dbReference type="GO" id="GO:0005802">
    <property type="term" value="C:trans-Golgi network"/>
    <property type="evidence" value="ECO:0007669"/>
    <property type="project" value="TreeGrafter"/>
</dbReference>
<dbReference type="Pfam" id="PF04051">
    <property type="entry name" value="TRAPP"/>
    <property type="match status" value="1"/>
</dbReference>
<dbReference type="GO" id="GO:0005801">
    <property type="term" value="C:cis-Golgi network"/>
    <property type="evidence" value="ECO:0007669"/>
    <property type="project" value="TreeGrafter"/>
</dbReference>
<protein>
    <recommendedName>
        <fullName evidence="4">Trafficking protein particle complex subunit 6B</fullName>
    </recommendedName>
</protein>
<dbReference type="Gene3D" id="3.30.1380.20">
    <property type="entry name" value="Trafficking protein particle complex subunit 3"/>
    <property type="match status" value="1"/>
</dbReference>
<comment type="caution">
    <text evidence="2">The sequence shown here is derived from an EMBL/GenBank/DDBJ whole genome shotgun (WGS) entry which is preliminary data.</text>
</comment>
<dbReference type="InterPro" id="IPR037992">
    <property type="entry name" value="TRAPPC6/Trs33"/>
</dbReference>
<dbReference type="CDD" id="cd14944">
    <property type="entry name" value="TRAPPC6A_Trs33"/>
    <property type="match status" value="1"/>
</dbReference>
<dbReference type="FunFam" id="3.30.1380.20:FF:000020">
    <property type="entry name" value="Trafficking protein particle complex subunit 6B"/>
    <property type="match status" value="1"/>
</dbReference>
<evidence type="ECO:0000313" key="2">
    <source>
        <dbReference type="EMBL" id="KAK3169483.1"/>
    </source>
</evidence>
<keyword evidence="3" id="KW-1185">Reference proteome</keyword>
<comment type="similarity">
    <text evidence="1">Belongs to the TRAPP small subunits family. BET3 subfamily.</text>
</comment>
<reference evidence="2" key="1">
    <citation type="submission" date="2022-11" db="EMBL/GenBank/DDBJ databases">
        <title>Chromosomal genome sequence assembly and mating type (MAT) locus characterization of the leprose asexual lichenized fungus Lepraria neglecta (Nyl.) Erichsen.</title>
        <authorList>
            <person name="Allen J.L."/>
            <person name="Pfeffer B."/>
        </authorList>
    </citation>
    <scope>NUCLEOTIDE SEQUENCE</scope>
    <source>
        <strain evidence="2">Allen 5258</strain>
    </source>
</reference>
<evidence type="ECO:0000313" key="3">
    <source>
        <dbReference type="Proteomes" id="UP001276659"/>
    </source>
</evidence>
<organism evidence="2 3">
    <name type="scientific">Lepraria neglecta</name>
    <dbReference type="NCBI Taxonomy" id="209136"/>
    <lineage>
        <taxon>Eukaryota</taxon>
        <taxon>Fungi</taxon>
        <taxon>Dikarya</taxon>
        <taxon>Ascomycota</taxon>
        <taxon>Pezizomycotina</taxon>
        <taxon>Lecanoromycetes</taxon>
        <taxon>OSLEUM clade</taxon>
        <taxon>Lecanoromycetidae</taxon>
        <taxon>Lecanorales</taxon>
        <taxon>Lecanorineae</taxon>
        <taxon>Stereocaulaceae</taxon>
        <taxon>Lepraria</taxon>
    </lineage>
</organism>
<evidence type="ECO:0008006" key="4">
    <source>
        <dbReference type="Google" id="ProtNLM"/>
    </source>
</evidence>
<dbReference type="GO" id="GO:0006888">
    <property type="term" value="P:endoplasmic reticulum to Golgi vesicle-mediated transport"/>
    <property type="evidence" value="ECO:0007669"/>
    <property type="project" value="TreeGrafter"/>
</dbReference>
<evidence type="ECO:0000256" key="1">
    <source>
        <dbReference type="ARBA" id="ARBA00006218"/>
    </source>
</evidence>
<name>A0AAE0DJP5_9LECA</name>
<dbReference type="PANTHER" id="PTHR12817:SF0">
    <property type="entry name" value="GEO08327P1"/>
    <property type="match status" value="1"/>
</dbReference>
<dbReference type="InterPro" id="IPR024096">
    <property type="entry name" value="NO_sig/Golgi_transp_ligand-bd"/>
</dbReference>
<accession>A0AAE0DJP5</accession>
<sequence length="193" mass="21679">MSFETPLPPYNASDPYATFLNASCMDLLLIEMVPMAYRLASELAIPGQDGVKAVDEDEQREAAFRRLETLGYRVGQGLVERFSRDRPRFTDTLDVIKFLCKDMWTLVFRKQIDNLKTNHRGVYVLTDNSFKPFSRMSMASSSEAVSRARPYLWFPCGVIRGGLASMGINATVQAETSELPAATFQIKTVTTKS</sequence>
<dbReference type="EMBL" id="JASNWA010000009">
    <property type="protein sequence ID" value="KAK3169483.1"/>
    <property type="molecule type" value="Genomic_DNA"/>
</dbReference>
<proteinExistence type="inferred from homology"/>
<dbReference type="PANTHER" id="PTHR12817">
    <property type="entry name" value="TRAFFICKING PROTEIN PARTICLE COMPLEX SUBUNIT 6B"/>
    <property type="match status" value="1"/>
</dbReference>